<comment type="caution">
    <text evidence="9">The sequence shown here is derived from an EMBL/GenBank/DDBJ whole genome shotgun (WGS) entry which is preliminary data.</text>
</comment>
<dbReference type="RefSeq" id="WP_095511068.1">
    <property type="nucleotide sequence ID" value="NZ_MQWD01000001.1"/>
</dbReference>
<dbReference type="AlphaFoldDB" id="A0A271J218"/>
<dbReference type="PANTHER" id="PTHR43429">
    <property type="entry name" value="PYRIDINE NUCLEOTIDE-DISULFIDE OXIDOREDUCTASE DOMAIN-CONTAINING"/>
    <property type="match status" value="1"/>
</dbReference>
<dbReference type="PRINTS" id="PR00411">
    <property type="entry name" value="PNDRDTASEI"/>
</dbReference>
<dbReference type="InterPro" id="IPR050260">
    <property type="entry name" value="FAD-bd_OxRdtase"/>
</dbReference>
<gene>
    <name evidence="9" type="ORF">BSZ37_13625</name>
</gene>
<dbReference type="Pfam" id="PF07992">
    <property type="entry name" value="Pyr_redox_2"/>
    <property type="match status" value="1"/>
</dbReference>
<evidence type="ECO:0000256" key="4">
    <source>
        <dbReference type="ARBA" id="ARBA00022827"/>
    </source>
</evidence>
<feature type="domain" description="Pyridine nucleotide-disulphide oxidoreductase dimerisation" evidence="7">
    <location>
        <begin position="338"/>
        <end position="437"/>
    </location>
</feature>
<sequence>MRIAIIGGLAAGPAAAAEAKRRAPDAEVVLFEEGPNISVGTCEMPYLIGGVIDPSVDLVVVSPAEMERTRGVEVRIRHRVTALDPARGRLTVEALDFGSTREEAFDRFVLATGARARRLGVDGEEAAGVFTVRDLVDTEQIRRWLDTEDVRHVVVAGGGYIGLEMAEAMRERGLRATILDPKGRVLGGAVACEASDLMDRAVRGAGVLVRPERATEVLTDDRGRVRAVRTDRGEIVGCQMLIVSVGVEPRAELAEAAGLRLGDMGGVTVDDEMRTSHRHVWACGDLVQIPRAPDGRRVLWPLATTARRTARVAARNVAKPGSDRFRPFAGAVAVRAFGVEVGSVGLSMQRAKGAGLDAFATDIRHVSRTKAFPGASPIDVRLVVERRTGRILGGQVVGAEGAALRANVLVPLVIRGSTVRELAEDLDLVYNPPVAPAVDPLKVAASRALRSL</sequence>
<comment type="similarity">
    <text evidence="2">Belongs to the class-III pyridine nucleotide-disulfide oxidoreductase family.</text>
</comment>
<evidence type="ECO:0000259" key="7">
    <source>
        <dbReference type="Pfam" id="PF02852"/>
    </source>
</evidence>
<dbReference type="InterPro" id="IPR016156">
    <property type="entry name" value="FAD/NAD-linked_Rdtase_dimer_sf"/>
</dbReference>
<keyword evidence="6" id="KW-0676">Redox-active center</keyword>
<keyword evidence="10" id="KW-1185">Reference proteome</keyword>
<dbReference type="PANTHER" id="PTHR43429:SF1">
    <property type="entry name" value="NAD(P)H SULFUR OXIDOREDUCTASE (COA-DEPENDENT)"/>
    <property type="match status" value="1"/>
</dbReference>
<name>A0A271J218_9BACT</name>
<protein>
    <recommendedName>
        <fullName evidence="11">NADH oxidase</fullName>
    </recommendedName>
</protein>
<dbReference type="Pfam" id="PF02852">
    <property type="entry name" value="Pyr_redox_dim"/>
    <property type="match status" value="1"/>
</dbReference>
<evidence type="ECO:0000256" key="6">
    <source>
        <dbReference type="ARBA" id="ARBA00023284"/>
    </source>
</evidence>
<dbReference type="InterPro" id="IPR023753">
    <property type="entry name" value="FAD/NAD-binding_dom"/>
</dbReference>
<evidence type="ECO:0000256" key="5">
    <source>
        <dbReference type="ARBA" id="ARBA00023002"/>
    </source>
</evidence>
<dbReference type="SUPFAM" id="SSF51905">
    <property type="entry name" value="FAD/NAD(P)-binding domain"/>
    <property type="match status" value="1"/>
</dbReference>
<keyword evidence="4" id="KW-0274">FAD</keyword>
<dbReference type="SUPFAM" id="SSF55424">
    <property type="entry name" value="FAD/NAD-linked reductases, dimerisation (C-terminal) domain"/>
    <property type="match status" value="1"/>
</dbReference>
<organism evidence="9 10">
    <name type="scientific">Rubrivirga marina</name>
    <dbReference type="NCBI Taxonomy" id="1196024"/>
    <lineage>
        <taxon>Bacteria</taxon>
        <taxon>Pseudomonadati</taxon>
        <taxon>Rhodothermota</taxon>
        <taxon>Rhodothermia</taxon>
        <taxon>Rhodothermales</taxon>
        <taxon>Rubricoccaceae</taxon>
        <taxon>Rubrivirga</taxon>
    </lineage>
</organism>
<evidence type="ECO:0000256" key="3">
    <source>
        <dbReference type="ARBA" id="ARBA00022630"/>
    </source>
</evidence>
<evidence type="ECO:0000259" key="8">
    <source>
        <dbReference type="Pfam" id="PF07992"/>
    </source>
</evidence>
<comment type="cofactor">
    <cofactor evidence="1">
        <name>FAD</name>
        <dbReference type="ChEBI" id="CHEBI:57692"/>
    </cofactor>
</comment>
<dbReference type="OrthoDB" id="9792592at2"/>
<dbReference type="PRINTS" id="PR00368">
    <property type="entry name" value="FADPNR"/>
</dbReference>
<dbReference type="Proteomes" id="UP000216339">
    <property type="component" value="Unassembled WGS sequence"/>
</dbReference>
<dbReference type="EMBL" id="MQWD01000001">
    <property type="protein sequence ID" value="PAP77400.1"/>
    <property type="molecule type" value="Genomic_DNA"/>
</dbReference>
<dbReference type="InterPro" id="IPR036188">
    <property type="entry name" value="FAD/NAD-bd_sf"/>
</dbReference>
<evidence type="ECO:0008006" key="11">
    <source>
        <dbReference type="Google" id="ProtNLM"/>
    </source>
</evidence>
<dbReference type="InterPro" id="IPR004099">
    <property type="entry name" value="Pyr_nucl-diS_OxRdtase_dimer"/>
</dbReference>
<keyword evidence="5" id="KW-0560">Oxidoreductase</keyword>
<reference evidence="9 10" key="1">
    <citation type="submission" date="2016-11" db="EMBL/GenBank/DDBJ databases">
        <title>Study of marine rhodopsin-containing bacteria.</title>
        <authorList>
            <person name="Yoshizawa S."/>
            <person name="Kumagai Y."/>
            <person name="Kogure K."/>
        </authorList>
    </citation>
    <scope>NUCLEOTIDE SEQUENCE [LARGE SCALE GENOMIC DNA]</scope>
    <source>
        <strain evidence="9 10">SAORIC-28</strain>
    </source>
</reference>
<dbReference type="Gene3D" id="3.50.50.60">
    <property type="entry name" value="FAD/NAD(P)-binding domain"/>
    <property type="match status" value="2"/>
</dbReference>
<evidence type="ECO:0000313" key="9">
    <source>
        <dbReference type="EMBL" id="PAP77400.1"/>
    </source>
</evidence>
<keyword evidence="3" id="KW-0285">Flavoprotein</keyword>
<evidence type="ECO:0000256" key="2">
    <source>
        <dbReference type="ARBA" id="ARBA00009130"/>
    </source>
</evidence>
<evidence type="ECO:0000313" key="10">
    <source>
        <dbReference type="Proteomes" id="UP000216339"/>
    </source>
</evidence>
<evidence type="ECO:0000256" key="1">
    <source>
        <dbReference type="ARBA" id="ARBA00001974"/>
    </source>
</evidence>
<proteinExistence type="inferred from homology"/>
<dbReference type="GO" id="GO:0016491">
    <property type="term" value="F:oxidoreductase activity"/>
    <property type="evidence" value="ECO:0007669"/>
    <property type="project" value="UniProtKB-KW"/>
</dbReference>
<accession>A0A271J218</accession>
<feature type="domain" description="FAD/NAD(P)-binding" evidence="8">
    <location>
        <begin position="1"/>
        <end position="306"/>
    </location>
</feature>